<dbReference type="EMBL" id="JAGETZ010000001">
    <property type="protein sequence ID" value="MBO2007798.1"/>
    <property type="molecule type" value="Genomic_DNA"/>
</dbReference>
<keyword evidence="3" id="KW-1185">Reference proteome</keyword>
<gene>
    <name evidence="2" type="ORF">J4E00_01960</name>
</gene>
<evidence type="ECO:0008006" key="4">
    <source>
        <dbReference type="Google" id="ProtNLM"/>
    </source>
</evidence>
<comment type="caution">
    <text evidence="2">The sequence shown here is derived from an EMBL/GenBank/DDBJ whole genome shotgun (WGS) entry which is preliminary data.</text>
</comment>
<evidence type="ECO:0000313" key="2">
    <source>
        <dbReference type="EMBL" id="MBO2007798.1"/>
    </source>
</evidence>
<evidence type="ECO:0000256" key="1">
    <source>
        <dbReference type="SAM" id="MobiDB-lite"/>
    </source>
</evidence>
<organism evidence="2 3">
    <name type="scientific">Hymenobacter negativus</name>
    <dbReference type="NCBI Taxonomy" id="2795026"/>
    <lineage>
        <taxon>Bacteria</taxon>
        <taxon>Pseudomonadati</taxon>
        <taxon>Bacteroidota</taxon>
        <taxon>Cytophagia</taxon>
        <taxon>Cytophagales</taxon>
        <taxon>Hymenobacteraceae</taxon>
        <taxon>Hymenobacter</taxon>
    </lineage>
</organism>
<sequence>MKNILKVIGALLVLRVVFHLLRGGRSRATAAHWRRRMADYRSSFEGDADAPVPVDNQWSRPSSRRPQGAAHSVPVG</sequence>
<evidence type="ECO:0000313" key="3">
    <source>
        <dbReference type="Proteomes" id="UP000664369"/>
    </source>
</evidence>
<name>A0ABS3Q982_9BACT</name>
<protein>
    <recommendedName>
        <fullName evidence="4">DUF4834 family protein</fullName>
    </recommendedName>
</protein>
<accession>A0ABS3Q982</accession>
<proteinExistence type="predicted"/>
<dbReference type="Proteomes" id="UP000664369">
    <property type="component" value="Unassembled WGS sequence"/>
</dbReference>
<feature type="region of interest" description="Disordered" evidence="1">
    <location>
        <begin position="45"/>
        <end position="76"/>
    </location>
</feature>
<reference evidence="2 3" key="1">
    <citation type="submission" date="2021-03" db="EMBL/GenBank/DDBJ databases">
        <authorList>
            <person name="Kim M.K."/>
        </authorList>
    </citation>
    <scope>NUCLEOTIDE SEQUENCE [LARGE SCALE GENOMIC DNA]</scope>
    <source>
        <strain evidence="2 3">BT442</strain>
    </source>
</reference>
<feature type="compositionally biased region" description="Polar residues" evidence="1">
    <location>
        <begin position="56"/>
        <end position="65"/>
    </location>
</feature>
<dbReference type="RefSeq" id="WP_208173328.1">
    <property type="nucleotide sequence ID" value="NZ_JAGETZ010000001.1"/>
</dbReference>